<comment type="catalytic activity">
    <reaction evidence="1">
        <text>ATP + protein L-histidine = ADP + protein N-phospho-L-histidine.</text>
        <dbReference type="EC" id="2.7.13.3"/>
    </reaction>
</comment>
<feature type="transmembrane region" description="Helical" evidence="9">
    <location>
        <begin position="271"/>
        <end position="294"/>
    </location>
</feature>
<feature type="transmembrane region" description="Helical" evidence="9">
    <location>
        <begin position="111"/>
        <end position="128"/>
    </location>
</feature>
<evidence type="ECO:0000259" key="10">
    <source>
        <dbReference type="PROSITE" id="PS50109"/>
    </source>
</evidence>
<dbReference type="SUPFAM" id="SSF47384">
    <property type="entry name" value="Homodimeric domain of signal transducing histidine kinase"/>
    <property type="match status" value="1"/>
</dbReference>
<feature type="transmembrane region" description="Helical" evidence="9">
    <location>
        <begin position="300"/>
        <end position="321"/>
    </location>
</feature>
<dbReference type="AlphaFoldDB" id="A0A0W0SWC5"/>
<evidence type="ECO:0000256" key="3">
    <source>
        <dbReference type="ARBA" id="ARBA00022553"/>
    </source>
</evidence>
<keyword evidence="3" id="KW-0597">Phosphoprotein</keyword>
<keyword evidence="6 11" id="KW-0418">Kinase</keyword>
<keyword evidence="12" id="KW-1185">Reference proteome</keyword>
<dbReference type="SUPFAM" id="SSF55874">
    <property type="entry name" value="ATPase domain of HSP90 chaperone/DNA topoisomerase II/histidine kinase"/>
    <property type="match status" value="1"/>
</dbReference>
<evidence type="ECO:0000256" key="5">
    <source>
        <dbReference type="ARBA" id="ARBA00022741"/>
    </source>
</evidence>
<dbReference type="PANTHER" id="PTHR43065:SF10">
    <property type="entry name" value="PEROXIDE STRESS-ACTIVATED HISTIDINE KINASE MAK3"/>
    <property type="match status" value="1"/>
</dbReference>
<evidence type="ECO:0000256" key="8">
    <source>
        <dbReference type="ARBA" id="ARBA00023012"/>
    </source>
</evidence>
<dbReference type="Pfam" id="PF02518">
    <property type="entry name" value="HATPase_c"/>
    <property type="match status" value="1"/>
</dbReference>
<dbReference type="InterPro" id="IPR036097">
    <property type="entry name" value="HisK_dim/P_sf"/>
</dbReference>
<dbReference type="InterPro" id="IPR004358">
    <property type="entry name" value="Sig_transdc_His_kin-like_C"/>
</dbReference>
<keyword evidence="4" id="KW-0808">Transferase</keyword>
<name>A0A0W0SWC5_9GAMM</name>
<dbReference type="EMBL" id="LNXY01000020">
    <property type="protein sequence ID" value="KTC87671.1"/>
    <property type="molecule type" value="Genomic_DNA"/>
</dbReference>
<dbReference type="PANTHER" id="PTHR43065">
    <property type="entry name" value="SENSOR HISTIDINE KINASE"/>
    <property type="match status" value="1"/>
</dbReference>
<dbReference type="PRINTS" id="PR00344">
    <property type="entry name" value="BCTRLSENSOR"/>
</dbReference>
<feature type="transmembrane region" description="Helical" evidence="9">
    <location>
        <begin position="140"/>
        <end position="162"/>
    </location>
</feature>
<gene>
    <name evidence="11" type="primary">qseC_2</name>
    <name evidence="11" type="ORF">Ldro_1290</name>
</gene>
<dbReference type="GO" id="GO:0000155">
    <property type="term" value="F:phosphorelay sensor kinase activity"/>
    <property type="evidence" value="ECO:0007669"/>
    <property type="project" value="InterPro"/>
</dbReference>
<keyword evidence="5" id="KW-0547">Nucleotide-binding</keyword>
<dbReference type="EC" id="2.7.13.3" evidence="2"/>
<dbReference type="SMART" id="SM00387">
    <property type="entry name" value="HATPase_c"/>
    <property type="match status" value="1"/>
</dbReference>
<dbReference type="InterPro" id="IPR003594">
    <property type="entry name" value="HATPase_dom"/>
</dbReference>
<feature type="transmembrane region" description="Helical" evidence="9">
    <location>
        <begin position="174"/>
        <end position="194"/>
    </location>
</feature>
<feature type="transmembrane region" description="Helical" evidence="9">
    <location>
        <begin position="7"/>
        <end position="30"/>
    </location>
</feature>
<keyword evidence="9" id="KW-0472">Membrane</keyword>
<dbReference type="CDD" id="cd00082">
    <property type="entry name" value="HisKA"/>
    <property type="match status" value="1"/>
</dbReference>
<keyword evidence="9" id="KW-0812">Transmembrane</keyword>
<evidence type="ECO:0000256" key="7">
    <source>
        <dbReference type="ARBA" id="ARBA00022840"/>
    </source>
</evidence>
<reference evidence="11 12" key="1">
    <citation type="submission" date="2015-11" db="EMBL/GenBank/DDBJ databases">
        <title>Genomic analysis of 38 Legionella species identifies large and diverse effector repertoires.</title>
        <authorList>
            <person name="Burstein D."/>
            <person name="Amaro F."/>
            <person name="Zusman T."/>
            <person name="Lifshitz Z."/>
            <person name="Cohen O."/>
            <person name="Gilbert J.A."/>
            <person name="Pupko T."/>
            <person name="Shuman H.A."/>
            <person name="Segal G."/>
        </authorList>
    </citation>
    <scope>NUCLEOTIDE SEQUENCE [LARGE SCALE GENOMIC DNA]</scope>
    <source>
        <strain evidence="11 12">ATCC 700990</strain>
    </source>
</reference>
<protein>
    <recommendedName>
        <fullName evidence="2">histidine kinase</fullName>
        <ecNumber evidence="2">2.7.13.3</ecNumber>
    </recommendedName>
</protein>
<dbReference type="Gene3D" id="1.10.287.130">
    <property type="match status" value="1"/>
</dbReference>
<keyword evidence="7" id="KW-0067">ATP-binding</keyword>
<keyword evidence="9" id="KW-1133">Transmembrane helix</keyword>
<accession>A0A0W0SWC5</accession>
<feature type="domain" description="Histidine kinase" evidence="10">
    <location>
        <begin position="388"/>
        <end position="599"/>
    </location>
</feature>
<proteinExistence type="predicted"/>
<evidence type="ECO:0000256" key="6">
    <source>
        <dbReference type="ARBA" id="ARBA00022777"/>
    </source>
</evidence>
<comment type="caution">
    <text evidence="11">The sequence shown here is derived from an EMBL/GenBank/DDBJ whole genome shotgun (WGS) entry which is preliminary data.</text>
</comment>
<dbReference type="GO" id="GO:0005524">
    <property type="term" value="F:ATP binding"/>
    <property type="evidence" value="ECO:0007669"/>
    <property type="project" value="UniProtKB-KW"/>
</dbReference>
<dbReference type="InterPro" id="IPR005467">
    <property type="entry name" value="His_kinase_dom"/>
</dbReference>
<dbReference type="PATRIC" id="fig|1212489.4.peg.1359"/>
<evidence type="ECO:0000313" key="11">
    <source>
        <dbReference type="EMBL" id="KTC87671.1"/>
    </source>
</evidence>
<dbReference type="PROSITE" id="PS50109">
    <property type="entry name" value="HIS_KIN"/>
    <property type="match status" value="1"/>
</dbReference>
<evidence type="ECO:0000256" key="9">
    <source>
        <dbReference type="SAM" id="Phobius"/>
    </source>
</evidence>
<dbReference type="CDD" id="cd00075">
    <property type="entry name" value="HATPase"/>
    <property type="match status" value="1"/>
</dbReference>
<organism evidence="11 12">
    <name type="scientific">Legionella drozanskii LLAP-1</name>
    <dbReference type="NCBI Taxonomy" id="1212489"/>
    <lineage>
        <taxon>Bacteria</taxon>
        <taxon>Pseudomonadati</taxon>
        <taxon>Pseudomonadota</taxon>
        <taxon>Gammaproteobacteria</taxon>
        <taxon>Legionellales</taxon>
        <taxon>Legionellaceae</taxon>
        <taxon>Legionella</taxon>
    </lineage>
</organism>
<dbReference type="Proteomes" id="UP000054736">
    <property type="component" value="Unassembled WGS sequence"/>
</dbReference>
<evidence type="ECO:0000313" key="12">
    <source>
        <dbReference type="Proteomes" id="UP000054736"/>
    </source>
</evidence>
<feature type="transmembrane region" description="Helical" evidence="9">
    <location>
        <begin position="36"/>
        <end position="58"/>
    </location>
</feature>
<dbReference type="Gene3D" id="3.30.565.10">
    <property type="entry name" value="Histidine kinase-like ATPase, C-terminal domain"/>
    <property type="match status" value="1"/>
</dbReference>
<sequence length="838" mass="96234">MIKKLSWSNILITLSLLLWSGFFVLQFVKFQDANKISYFAANIEFILHGFTLFLFALIYKKTYLPNKKILSWLLVSLIGLFLNDIIFYYVIYLQNNYIARLSSLDFLLDMSPFFIWVTAIIIFFYKILRITFELKYFYKILSVFMILNATVIFVCFSSINYATYTITWQNVLQFFGYIAESFVFELAILCLIFSKNRGLSWIATGFAILISGDFFLTYTHLTQTDNTLGIHGELFWFLGMLFILIGIYDFKHNESKAIDWLKEAHSIKHIFAFWTFRVSLLSTLPAIILAYYFLPISKELFLLLPPILILYSIVLVSLSLLNGHQLEIPFKQLETNIDALMLKQDKSQVNGHFSINEFIFLQKFINQAAITIEEKDKAKQTLLYLSSQVAHDIRSPLAAINTAISDVSSIPEKKRIMIRSAAKRINDIANNLLLTSKNNVLPSQENMENEFPELIFVVLDNIVAEKRYEYYGTNIQINLVGNDSSFNCFSNVHLASFKCVLSNLINNGIEALDSEGFITIYLNCNKTHVEIIIEDNGCGIPSHILPKITQPGFSFNKKTGAGFGLAHANQYLNQLKGTMNIDSQENIGTKITVRLNRSQPPIWFCDQIKIKHNINIVILDDEPSIHDSWEDRFESFPTVNIIHCYSVTELLKNNISKVNQLYLIDYELGTYDQSGLDVIEELNLTDKAILVTSCFEDINIRKRCEVIGVQIIPKAYVPYTKIMPFSNNEPQSNFVFIDDDEMMRTTWRFAAEDAKQTISTYSSFADFINEIDSYSKNTVIYIDSDLGNNVKGEECAKYLFDKGFTKVHLSTGHSKDQFKDMPWIKTIVSKEPPFIISG</sequence>
<dbReference type="RefSeq" id="WP_058495592.1">
    <property type="nucleotide sequence ID" value="NZ_CAAAIU010000018.1"/>
</dbReference>
<evidence type="ECO:0000256" key="4">
    <source>
        <dbReference type="ARBA" id="ARBA00022679"/>
    </source>
</evidence>
<evidence type="ECO:0000256" key="1">
    <source>
        <dbReference type="ARBA" id="ARBA00000085"/>
    </source>
</evidence>
<dbReference type="InterPro" id="IPR003661">
    <property type="entry name" value="HisK_dim/P_dom"/>
</dbReference>
<feature type="transmembrane region" description="Helical" evidence="9">
    <location>
        <begin position="233"/>
        <end position="250"/>
    </location>
</feature>
<evidence type="ECO:0000256" key="2">
    <source>
        <dbReference type="ARBA" id="ARBA00012438"/>
    </source>
</evidence>
<dbReference type="STRING" id="1212489.Ldro_1290"/>
<dbReference type="InterPro" id="IPR036890">
    <property type="entry name" value="HATPase_C_sf"/>
</dbReference>
<feature type="transmembrane region" description="Helical" evidence="9">
    <location>
        <begin position="70"/>
        <end position="91"/>
    </location>
</feature>
<keyword evidence="8" id="KW-0902">Two-component regulatory system</keyword>